<name>A0A0E9XE35_ANGAN</name>
<protein>
    <submittedName>
        <fullName evidence="1">Uncharacterized protein</fullName>
    </submittedName>
</protein>
<reference evidence="1" key="2">
    <citation type="journal article" date="2015" name="Fish Shellfish Immunol.">
        <title>Early steps in the European eel (Anguilla anguilla)-Vibrio vulnificus interaction in the gills: Role of the RtxA13 toxin.</title>
        <authorList>
            <person name="Callol A."/>
            <person name="Pajuelo D."/>
            <person name="Ebbesson L."/>
            <person name="Teles M."/>
            <person name="MacKenzie S."/>
            <person name="Amaro C."/>
        </authorList>
    </citation>
    <scope>NUCLEOTIDE SEQUENCE</scope>
</reference>
<accession>A0A0E9XE35</accession>
<reference evidence="1" key="1">
    <citation type="submission" date="2014-11" db="EMBL/GenBank/DDBJ databases">
        <authorList>
            <person name="Amaro Gonzalez C."/>
        </authorList>
    </citation>
    <scope>NUCLEOTIDE SEQUENCE</scope>
</reference>
<sequence>MHMYKCIYTYLNYWSSQLAVLKMVQRKCTLQTWQINSNITSIILVVTNTNIKYNIFKAIPGGTSP</sequence>
<dbReference type="EMBL" id="GBXM01007688">
    <property type="protein sequence ID" value="JAI00890.1"/>
    <property type="molecule type" value="Transcribed_RNA"/>
</dbReference>
<evidence type="ECO:0000313" key="1">
    <source>
        <dbReference type="EMBL" id="JAI00890.1"/>
    </source>
</evidence>
<proteinExistence type="predicted"/>
<organism evidence="1">
    <name type="scientific">Anguilla anguilla</name>
    <name type="common">European freshwater eel</name>
    <name type="synonym">Muraena anguilla</name>
    <dbReference type="NCBI Taxonomy" id="7936"/>
    <lineage>
        <taxon>Eukaryota</taxon>
        <taxon>Metazoa</taxon>
        <taxon>Chordata</taxon>
        <taxon>Craniata</taxon>
        <taxon>Vertebrata</taxon>
        <taxon>Euteleostomi</taxon>
        <taxon>Actinopterygii</taxon>
        <taxon>Neopterygii</taxon>
        <taxon>Teleostei</taxon>
        <taxon>Anguilliformes</taxon>
        <taxon>Anguillidae</taxon>
        <taxon>Anguilla</taxon>
    </lineage>
</organism>
<dbReference type="AlphaFoldDB" id="A0A0E9XE35"/>